<reference evidence="9 10" key="1">
    <citation type="journal article" date="2018" name="PLoS Genet.">
        <title>Population sequencing reveals clonal diversity and ancestral inbreeding in the grapevine cultivar Chardonnay.</title>
        <authorList>
            <person name="Roach M.J."/>
            <person name="Johnson D.L."/>
            <person name="Bohlmann J."/>
            <person name="van Vuuren H.J."/>
            <person name="Jones S.J."/>
            <person name="Pretorius I.S."/>
            <person name="Schmidt S.A."/>
            <person name="Borneman A.R."/>
        </authorList>
    </citation>
    <scope>NUCLEOTIDE SEQUENCE [LARGE SCALE GENOMIC DNA]</scope>
    <source>
        <strain evidence="10">cv. Chardonnay</strain>
        <tissue evidence="9">Leaf</tissue>
    </source>
</reference>
<dbReference type="GO" id="GO:0009626">
    <property type="term" value="P:plant-type hypersensitive response"/>
    <property type="evidence" value="ECO:0007669"/>
    <property type="project" value="UniProtKB-KW"/>
</dbReference>
<comment type="caution">
    <text evidence="9">The sequence shown here is derived from an EMBL/GenBank/DDBJ whole genome shotgun (WGS) entry which is preliminary data.</text>
</comment>
<dbReference type="Proteomes" id="UP000288805">
    <property type="component" value="Unassembled WGS sequence"/>
</dbReference>
<dbReference type="SUPFAM" id="SSF52540">
    <property type="entry name" value="P-loop containing nucleoside triphosphate hydrolases"/>
    <property type="match status" value="1"/>
</dbReference>
<evidence type="ECO:0000259" key="8">
    <source>
        <dbReference type="SMART" id="SM00382"/>
    </source>
</evidence>
<dbReference type="InterPro" id="IPR041118">
    <property type="entry name" value="Rx_N"/>
</dbReference>
<dbReference type="FunFam" id="1.10.10.10:FF:000322">
    <property type="entry name" value="Probable disease resistance protein At1g63360"/>
    <property type="match status" value="1"/>
</dbReference>
<evidence type="ECO:0000256" key="5">
    <source>
        <dbReference type="ARBA" id="ARBA00022737"/>
    </source>
</evidence>
<dbReference type="FunFam" id="3.40.50.300:FF:001091">
    <property type="entry name" value="Probable disease resistance protein At1g61300"/>
    <property type="match status" value="1"/>
</dbReference>
<dbReference type="GO" id="GO:0043531">
    <property type="term" value="F:ADP binding"/>
    <property type="evidence" value="ECO:0007669"/>
    <property type="project" value="InterPro"/>
</dbReference>
<gene>
    <name evidence="9" type="primary">RPP13_3</name>
    <name evidence="9" type="ORF">CK203_041024</name>
</gene>
<dbReference type="PANTHER" id="PTHR23155">
    <property type="entry name" value="DISEASE RESISTANCE PROTEIN RP"/>
    <property type="match status" value="1"/>
</dbReference>
<organism evidence="9 10">
    <name type="scientific">Vitis vinifera</name>
    <name type="common">Grape</name>
    <dbReference type="NCBI Taxonomy" id="29760"/>
    <lineage>
        <taxon>Eukaryota</taxon>
        <taxon>Viridiplantae</taxon>
        <taxon>Streptophyta</taxon>
        <taxon>Embryophyta</taxon>
        <taxon>Tracheophyta</taxon>
        <taxon>Spermatophyta</taxon>
        <taxon>Magnoliopsida</taxon>
        <taxon>eudicotyledons</taxon>
        <taxon>Gunneridae</taxon>
        <taxon>Pentapetalae</taxon>
        <taxon>rosids</taxon>
        <taxon>Vitales</taxon>
        <taxon>Vitaceae</taxon>
        <taxon>Viteae</taxon>
        <taxon>Vitis</taxon>
    </lineage>
</organism>
<keyword evidence="6" id="KW-0547">Nucleotide-binding</keyword>
<dbReference type="InterPro" id="IPR042197">
    <property type="entry name" value="Apaf_helical"/>
</dbReference>
<dbReference type="InterPro" id="IPR036388">
    <property type="entry name" value="WH-like_DNA-bd_sf"/>
</dbReference>
<dbReference type="InterPro" id="IPR002182">
    <property type="entry name" value="NB-ARC"/>
</dbReference>
<dbReference type="Gene3D" id="1.10.10.10">
    <property type="entry name" value="Winged helix-like DNA-binding domain superfamily/Winged helix DNA-binding domain"/>
    <property type="match status" value="1"/>
</dbReference>
<accession>A0A438H9R2</accession>
<dbReference type="InterPro" id="IPR044974">
    <property type="entry name" value="Disease_R_plants"/>
</dbReference>
<keyword evidence="3" id="KW-0963">Cytoplasm</keyword>
<dbReference type="Gene3D" id="3.80.10.10">
    <property type="entry name" value="Ribonuclease Inhibitor"/>
    <property type="match status" value="1"/>
</dbReference>
<evidence type="ECO:0000313" key="9">
    <source>
        <dbReference type="EMBL" id="RVW81232.1"/>
    </source>
</evidence>
<name>A0A438H9R2_VITVI</name>
<comment type="function">
    <text evidence="1">Confers resistance to late blight (Phytophthora infestans) races carrying the avirulence gene Avr1. Resistance proteins guard the plant against pathogens that contain an appropriate avirulence protein via an indirect interaction with this avirulence protein. That triggers a defense system including the hypersensitive response, which restricts the pathogen growth.</text>
</comment>
<dbReference type="InterPro" id="IPR038005">
    <property type="entry name" value="RX-like_CC"/>
</dbReference>
<dbReference type="InterPro" id="IPR032675">
    <property type="entry name" value="LRR_dom_sf"/>
</dbReference>
<dbReference type="Gene3D" id="1.10.8.430">
    <property type="entry name" value="Helical domain of apoptotic protease-activating factors"/>
    <property type="match status" value="1"/>
</dbReference>
<dbReference type="Pfam" id="PF00931">
    <property type="entry name" value="NB-ARC"/>
    <property type="match status" value="1"/>
</dbReference>
<evidence type="ECO:0000313" key="10">
    <source>
        <dbReference type="Proteomes" id="UP000288805"/>
    </source>
</evidence>
<evidence type="ECO:0000256" key="6">
    <source>
        <dbReference type="ARBA" id="ARBA00022741"/>
    </source>
</evidence>
<dbReference type="Gene3D" id="1.20.5.4130">
    <property type="match status" value="1"/>
</dbReference>
<feature type="domain" description="AAA+ ATPase" evidence="8">
    <location>
        <begin position="188"/>
        <end position="324"/>
    </location>
</feature>
<keyword evidence="7" id="KW-0611">Plant defense</keyword>
<dbReference type="SUPFAM" id="SSF52058">
    <property type="entry name" value="L domain-like"/>
    <property type="match status" value="1"/>
</dbReference>
<dbReference type="Pfam" id="PF18052">
    <property type="entry name" value="Rx_N"/>
    <property type="match status" value="1"/>
</dbReference>
<dbReference type="SMART" id="SM00382">
    <property type="entry name" value="AAA"/>
    <property type="match status" value="1"/>
</dbReference>
<dbReference type="EMBL" id="QGNW01000255">
    <property type="protein sequence ID" value="RVW81232.1"/>
    <property type="molecule type" value="Genomic_DNA"/>
</dbReference>
<dbReference type="AlphaFoldDB" id="A0A438H9R2"/>
<comment type="subcellular location">
    <subcellularLocation>
        <location evidence="2">Cytoplasm</location>
    </subcellularLocation>
</comment>
<dbReference type="CDD" id="cd14798">
    <property type="entry name" value="RX-CC_like"/>
    <property type="match status" value="1"/>
</dbReference>
<evidence type="ECO:0000256" key="2">
    <source>
        <dbReference type="ARBA" id="ARBA00004496"/>
    </source>
</evidence>
<dbReference type="Pfam" id="PF23559">
    <property type="entry name" value="WHD_DRP"/>
    <property type="match status" value="1"/>
</dbReference>
<dbReference type="PANTHER" id="PTHR23155:SF1152">
    <property type="entry name" value="AAA+ ATPASE DOMAIN-CONTAINING PROTEIN"/>
    <property type="match status" value="1"/>
</dbReference>
<evidence type="ECO:0000256" key="4">
    <source>
        <dbReference type="ARBA" id="ARBA00022667"/>
    </source>
</evidence>
<dbReference type="Gene3D" id="3.40.50.300">
    <property type="entry name" value="P-loop containing nucleotide triphosphate hydrolases"/>
    <property type="match status" value="1"/>
</dbReference>
<proteinExistence type="predicted"/>
<evidence type="ECO:0000256" key="7">
    <source>
        <dbReference type="ARBA" id="ARBA00022821"/>
    </source>
</evidence>
<keyword evidence="4" id="KW-0381">Hypersensitive response</keyword>
<dbReference type="InterPro" id="IPR003593">
    <property type="entry name" value="AAA+_ATPase"/>
</dbReference>
<dbReference type="InterPro" id="IPR058922">
    <property type="entry name" value="WHD_DRP"/>
</dbReference>
<keyword evidence="5" id="KW-0677">Repeat</keyword>
<evidence type="ECO:0000256" key="1">
    <source>
        <dbReference type="ARBA" id="ARBA00002074"/>
    </source>
</evidence>
<dbReference type="PRINTS" id="PR00364">
    <property type="entry name" value="DISEASERSIST"/>
</dbReference>
<protein>
    <submittedName>
        <fullName evidence="9">Disease resistance protein RPP13</fullName>
    </submittedName>
</protein>
<sequence length="652" mass="75005">MADGNITYFLEKLGNFVVQEASLFGEVEGQVRLLRNEMEWMRLVLEDADIDTKCNDDKRLKLWVNQIRGVAYDAEDVIDEFMFKIEHQRQRRPNRFLPTCVRFADKLPFIHELDGRIRDINITIEKILANKARYNIESGSPSAAGSSSSTEGVVQREKRIPIVEEADVVGMTREAEAVKQMLVEEESESRVVAIVGMGGLGKTTLAKKVYNHIEVNSHFECRALVYVSQEYRIRELLTGIAHCIMTNLNPEISNMDENQLGKKVNDYLKYRRYLIVLDDVWSIQVWHGLRSHLPESNMRRVLITTRNQQIALDACAKLYELRPLGVKESWELFLKKAFPFGSTSPGVCPAELEDLGKKITEKCKGLPLAIVVSGGLLSRKEKTKSSWEKILKSMEWHLSQGPESCLGILALSYSDLPYFLKSCFLYCGVFPEDCQIKASKLMQMWTAEGFVQGRGEEMVEDVAEEYLEELIHRSMIQVAGRKWDGRVKSCRIHDLLRDLAISKAKDSKFFEVNSLTYKSWIYAVVCWRFHFNLEVAPIETSIHWLLHDLKPIDNGEGKENDLFFWRFSQLEYLRLDDLNCLEELKVEEGAMPTLKTLQIADCYGIKTLLHELLKLKNLQQVDLKYMDDGLIREIKTTMGEEFDKIRGITSIN</sequence>
<dbReference type="InterPro" id="IPR027417">
    <property type="entry name" value="P-loop_NTPase"/>
</dbReference>
<evidence type="ECO:0000256" key="3">
    <source>
        <dbReference type="ARBA" id="ARBA00022490"/>
    </source>
</evidence>